<evidence type="ECO:0000313" key="3">
    <source>
        <dbReference type="Proteomes" id="UP000260812"/>
    </source>
</evidence>
<organism evidence="2 3">
    <name type="scientific">Eisenbergiella massiliensis</name>
    <dbReference type="NCBI Taxonomy" id="1720294"/>
    <lineage>
        <taxon>Bacteria</taxon>
        <taxon>Bacillati</taxon>
        <taxon>Bacillota</taxon>
        <taxon>Clostridia</taxon>
        <taxon>Lachnospirales</taxon>
        <taxon>Lachnospiraceae</taxon>
        <taxon>Eisenbergiella</taxon>
    </lineage>
</organism>
<feature type="transmembrane region" description="Helical" evidence="1">
    <location>
        <begin position="270"/>
        <end position="292"/>
    </location>
</feature>
<name>A0A3E3I1X0_9FIRM</name>
<dbReference type="GeneID" id="97988487"/>
<proteinExistence type="predicted"/>
<feature type="transmembrane region" description="Helical" evidence="1">
    <location>
        <begin position="68"/>
        <end position="86"/>
    </location>
</feature>
<keyword evidence="1" id="KW-1133">Transmembrane helix</keyword>
<dbReference type="Proteomes" id="UP000260812">
    <property type="component" value="Unassembled WGS sequence"/>
</dbReference>
<feature type="transmembrane region" description="Helical" evidence="1">
    <location>
        <begin position="331"/>
        <end position="352"/>
    </location>
</feature>
<comment type="caution">
    <text evidence="2">The sequence shown here is derived from an EMBL/GenBank/DDBJ whole genome shotgun (WGS) entry which is preliminary data.</text>
</comment>
<dbReference type="AlphaFoldDB" id="A0A3E3I1X0"/>
<keyword evidence="1" id="KW-0812">Transmembrane</keyword>
<evidence type="ECO:0000256" key="1">
    <source>
        <dbReference type="SAM" id="Phobius"/>
    </source>
</evidence>
<feature type="transmembrane region" description="Helical" evidence="1">
    <location>
        <begin position="304"/>
        <end position="325"/>
    </location>
</feature>
<feature type="transmembrane region" description="Helical" evidence="1">
    <location>
        <begin position="135"/>
        <end position="154"/>
    </location>
</feature>
<feature type="transmembrane region" description="Helical" evidence="1">
    <location>
        <begin position="175"/>
        <end position="196"/>
    </location>
</feature>
<feature type="transmembrane region" description="Helical" evidence="1">
    <location>
        <begin position="98"/>
        <end position="115"/>
    </location>
</feature>
<sequence>MEERTPAGSKKDWKAFFWDKLCGLGRELKSLFVYFPAAQGCIWLFTLFFTLMLGELFSESIYDVLEKALPFLVFYGTGCFFAEAVYQKTEKLRLRAVLYILYVIPAFLLTWLLYLEPDSFFLGQDALTISFYLPRYIVGYEVIVISIAVYLCFLRTRLSLEQYLGRVFAAVVRISIIYFILMIGTSMVVGIFIELFDGAFSLYIQVQCLLLGLYYIPALLRSVLPDEKEDSRFAEVLIKYILSGLVISAFAVIYAYVLKILLFRDMPSNAVFRILTGLFAAGLPVWTMNSCYSQKNPLLKLTRLLPYLFSPLILLQAYSIGIRIYENGVTPLRYLCVLLLFFEIIYVSVYYFKRQAVCLLIPLFAVFTAAACFVPGINMARFSLNSQQNALHKYIMAEESSALTQRQIDKAAGAYWYLREEPTGKAWLQSLPEEDKAKLENLKSGSPIEYEDFRHFYYSIKNTAIDISGYNTCYPIQVSARDNAENFTAYQIVYGGSSSAIVNLAAYLNNFPDESEETAEAYFEKHHEIPIDPYRKLYLEYLSYNYDRVGETYTYISFHGYLLEK</sequence>
<dbReference type="EMBL" id="QVLV01000011">
    <property type="protein sequence ID" value="RGE58559.1"/>
    <property type="molecule type" value="Genomic_DNA"/>
</dbReference>
<feature type="transmembrane region" description="Helical" evidence="1">
    <location>
        <begin position="202"/>
        <end position="224"/>
    </location>
</feature>
<dbReference type="RefSeq" id="WP_117544972.1">
    <property type="nucleotide sequence ID" value="NZ_QVLV01000011.1"/>
</dbReference>
<protein>
    <submittedName>
        <fullName evidence="2">DUF4153 domain-containing protein</fullName>
    </submittedName>
</protein>
<feature type="transmembrane region" description="Helical" evidence="1">
    <location>
        <begin position="31"/>
        <end position="53"/>
    </location>
</feature>
<feature type="transmembrane region" description="Helical" evidence="1">
    <location>
        <begin position="236"/>
        <end position="258"/>
    </location>
</feature>
<evidence type="ECO:0000313" key="2">
    <source>
        <dbReference type="EMBL" id="RGE58559.1"/>
    </source>
</evidence>
<accession>A0A3E3I1X0</accession>
<keyword evidence="1" id="KW-0472">Membrane</keyword>
<gene>
    <name evidence="2" type="ORF">DXC51_16830</name>
</gene>
<reference evidence="2" key="1">
    <citation type="submission" date="2018-08" db="EMBL/GenBank/DDBJ databases">
        <title>A genome reference for cultivated species of the human gut microbiota.</title>
        <authorList>
            <person name="Zou Y."/>
            <person name="Xue W."/>
            <person name="Luo G."/>
        </authorList>
    </citation>
    <scope>NUCLEOTIDE SEQUENCE [LARGE SCALE GENOMIC DNA]</scope>
    <source>
        <strain evidence="2">TF05-5AC</strain>
    </source>
</reference>
<feature type="transmembrane region" description="Helical" evidence="1">
    <location>
        <begin position="359"/>
        <end position="377"/>
    </location>
</feature>
<keyword evidence="3" id="KW-1185">Reference proteome</keyword>